<dbReference type="RefSeq" id="WP_090699136.1">
    <property type="nucleotide sequence ID" value="NZ_FOSP01000011.1"/>
</dbReference>
<sequence>MARELLLYCDESDVKGRYFSNFYGGALVRSSDLSLIITTLTEKKLDLNLRGEVKWQKVTTNYLDKYIDLIDCFFNFVSDDKVKIRIMFCQTCFIANGLNAYHLENEYFLLYYQFIKYAFGLQYANRNNSDKLKIRTYFDKLPDTKEKCESFKDFIFGLNRHKQFRDSNIFIERAHISEVDSHKHDILQCLDIVLGAITFRLNNKHKAIPEGSKRRGNRTIAKEKLYKHILKRIHQIYPNFNIGNTTSVLGDKSNRWDHPYRHWKFIPNNSTYDKSRTK</sequence>
<organism evidence="1 2">
    <name type="scientific">Nitrosomonas aestuarii</name>
    <dbReference type="NCBI Taxonomy" id="52441"/>
    <lineage>
        <taxon>Bacteria</taxon>
        <taxon>Pseudomonadati</taxon>
        <taxon>Pseudomonadota</taxon>
        <taxon>Betaproteobacteria</taxon>
        <taxon>Nitrosomonadales</taxon>
        <taxon>Nitrosomonadaceae</taxon>
        <taxon>Nitrosomonas</taxon>
    </lineage>
</organism>
<evidence type="ECO:0000313" key="1">
    <source>
        <dbReference type="EMBL" id="SFK64382.1"/>
    </source>
</evidence>
<accession>A0A1I4B642</accession>
<gene>
    <name evidence="1" type="ORF">SAMN05216302_101159</name>
</gene>
<dbReference type="AlphaFoldDB" id="A0A1I4B642"/>
<evidence type="ECO:0008006" key="3">
    <source>
        <dbReference type="Google" id="ProtNLM"/>
    </source>
</evidence>
<protein>
    <recommendedName>
        <fullName evidence="3">DUF3800 domain-containing protein</fullName>
    </recommendedName>
</protein>
<dbReference type="EMBL" id="FOSP01000011">
    <property type="protein sequence ID" value="SFK64382.1"/>
    <property type="molecule type" value="Genomic_DNA"/>
</dbReference>
<proteinExistence type="predicted"/>
<evidence type="ECO:0000313" key="2">
    <source>
        <dbReference type="Proteomes" id="UP000199533"/>
    </source>
</evidence>
<dbReference type="OrthoDB" id="248333at2"/>
<name>A0A1I4B642_9PROT</name>
<keyword evidence="2" id="KW-1185">Reference proteome</keyword>
<dbReference type="InterPro" id="IPR024524">
    <property type="entry name" value="DUF3800"/>
</dbReference>
<dbReference type="Proteomes" id="UP000199533">
    <property type="component" value="Unassembled WGS sequence"/>
</dbReference>
<reference evidence="2" key="1">
    <citation type="submission" date="2016-10" db="EMBL/GenBank/DDBJ databases">
        <authorList>
            <person name="Varghese N."/>
            <person name="Submissions S."/>
        </authorList>
    </citation>
    <scope>NUCLEOTIDE SEQUENCE [LARGE SCALE GENOMIC DNA]</scope>
    <source>
        <strain evidence="2">Nm69</strain>
    </source>
</reference>
<dbReference type="Pfam" id="PF12686">
    <property type="entry name" value="DUF3800"/>
    <property type="match status" value="1"/>
</dbReference>